<dbReference type="OrthoDB" id="3539650at2"/>
<dbReference type="InterPro" id="IPR050109">
    <property type="entry name" value="HTH-type_TetR-like_transc_reg"/>
</dbReference>
<dbReference type="Proteomes" id="UP000298860">
    <property type="component" value="Unassembled WGS sequence"/>
</dbReference>
<keyword evidence="8" id="KW-1185">Reference proteome</keyword>
<dbReference type="PANTHER" id="PTHR30055">
    <property type="entry name" value="HTH-TYPE TRANSCRIPTIONAL REGULATOR RUTR"/>
    <property type="match status" value="1"/>
</dbReference>
<evidence type="ECO:0000256" key="2">
    <source>
        <dbReference type="ARBA" id="ARBA00023125"/>
    </source>
</evidence>
<accession>A0A4D4JEJ8</accession>
<dbReference type="InterPro" id="IPR001647">
    <property type="entry name" value="HTH_TetR"/>
</dbReference>
<feature type="DNA-binding region" description="H-T-H motif" evidence="4">
    <location>
        <begin position="26"/>
        <end position="45"/>
    </location>
</feature>
<keyword evidence="3" id="KW-0804">Transcription</keyword>
<dbReference type="EMBL" id="BJFL01000023">
    <property type="protein sequence ID" value="GDY32337.1"/>
    <property type="molecule type" value="Genomic_DNA"/>
</dbReference>
<proteinExistence type="predicted"/>
<dbReference type="Gene3D" id="1.10.357.10">
    <property type="entry name" value="Tetracycline Repressor, domain 2"/>
    <property type="match status" value="1"/>
</dbReference>
<evidence type="ECO:0000256" key="3">
    <source>
        <dbReference type="ARBA" id="ARBA00023163"/>
    </source>
</evidence>
<dbReference type="InterPro" id="IPR009057">
    <property type="entry name" value="Homeodomain-like_sf"/>
</dbReference>
<keyword evidence="1" id="KW-0805">Transcription regulation</keyword>
<evidence type="ECO:0000313" key="7">
    <source>
        <dbReference type="EMBL" id="GDY32337.1"/>
    </source>
</evidence>
<evidence type="ECO:0000256" key="4">
    <source>
        <dbReference type="PROSITE-ProRule" id="PRU00335"/>
    </source>
</evidence>
<dbReference type="PANTHER" id="PTHR30055:SF234">
    <property type="entry name" value="HTH-TYPE TRANSCRIPTIONAL REGULATOR BETI"/>
    <property type="match status" value="1"/>
</dbReference>
<dbReference type="Pfam" id="PF00440">
    <property type="entry name" value="TetR_N"/>
    <property type="match status" value="1"/>
</dbReference>
<gene>
    <name evidence="7" type="ORF">GTS_39700</name>
</gene>
<organism evidence="7 8">
    <name type="scientific">Gandjariella thermophila</name>
    <dbReference type="NCBI Taxonomy" id="1931992"/>
    <lineage>
        <taxon>Bacteria</taxon>
        <taxon>Bacillati</taxon>
        <taxon>Actinomycetota</taxon>
        <taxon>Actinomycetes</taxon>
        <taxon>Pseudonocardiales</taxon>
        <taxon>Pseudonocardiaceae</taxon>
        <taxon>Gandjariella</taxon>
    </lineage>
</organism>
<sequence length="208" mass="22551">MSVEERRESIIAATIPLLLERGDAVTTSQIAAAAGIAEGTVFRAFRDKHDLLTSCLRVAARSDAEVERIAGIRTSLPLAERMTTVSEVVGGYLDRIWRLAHALRSAGVHPQPEDAHADRTARREHAEPRNEMERNMQRVAAAIADLLAPEAARLRVAPPQAARLLLGLIFANRMQGESHAAERPSAEQLVDVFLHGAIDTTSTRGGNG</sequence>
<reference evidence="8" key="1">
    <citation type="submission" date="2019-04" db="EMBL/GenBank/DDBJ databases">
        <title>Draft genome sequence of Pseudonocardiaceae bacterium SL3-2-4.</title>
        <authorList>
            <person name="Ningsih F."/>
            <person name="Yokota A."/>
            <person name="Sakai Y."/>
            <person name="Nanatani K."/>
            <person name="Yabe S."/>
            <person name="Oetari A."/>
            <person name="Sjamsuridzal W."/>
        </authorList>
    </citation>
    <scope>NUCLEOTIDE SEQUENCE [LARGE SCALE GENOMIC DNA]</scope>
    <source>
        <strain evidence="8">SL3-2-4</strain>
    </source>
</reference>
<keyword evidence="2 4" id="KW-0238">DNA-binding</keyword>
<name>A0A4D4JEJ8_9PSEU</name>
<evidence type="ECO:0000313" key="8">
    <source>
        <dbReference type="Proteomes" id="UP000298860"/>
    </source>
</evidence>
<evidence type="ECO:0000256" key="5">
    <source>
        <dbReference type="SAM" id="MobiDB-lite"/>
    </source>
</evidence>
<feature type="region of interest" description="Disordered" evidence="5">
    <location>
        <begin position="108"/>
        <end position="131"/>
    </location>
</feature>
<feature type="domain" description="HTH tetR-type" evidence="6">
    <location>
        <begin position="4"/>
        <end position="63"/>
    </location>
</feature>
<feature type="compositionally biased region" description="Basic and acidic residues" evidence="5">
    <location>
        <begin position="111"/>
        <end position="131"/>
    </location>
</feature>
<dbReference type="GO" id="GO:0000976">
    <property type="term" value="F:transcription cis-regulatory region binding"/>
    <property type="evidence" value="ECO:0007669"/>
    <property type="project" value="TreeGrafter"/>
</dbReference>
<protein>
    <submittedName>
        <fullName evidence="7">TetR family transcriptional regulator</fullName>
    </submittedName>
</protein>
<evidence type="ECO:0000256" key="1">
    <source>
        <dbReference type="ARBA" id="ARBA00023015"/>
    </source>
</evidence>
<dbReference type="PROSITE" id="PS50977">
    <property type="entry name" value="HTH_TETR_2"/>
    <property type="match status" value="1"/>
</dbReference>
<evidence type="ECO:0000259" key="6">
    <source>
        <dbReference type="PROSITE" id="PS50977"/>
    </source>
</evidence>
<dbReference type="AlphaFoldDB" id="A0A4D4JEJ8"/>
<dbReference type="SUPFAM" id="SSF46689">
    <property type="entry name" value="Homeodomain-like"/>
    <property type="match status" value="1"/>
</dbReference>
<dbReference type="GO" id="GO:0003700">
    <property type="term" value="F:DNA-binding transcription factor activity"/>
    <property type="evidence" value="ECO:0007669"/>
    <property type="project" value="TreeGrafter"/>
</dbReference>
<comment type="caution">
    <text evidence="7">The sequence shown here is derived from an EMBL/GenBank/DDBJ whole genome shotgun (WGS) entry which is preliminary data.</text>
</comment>
<dbReference type="PRINTS" id="PR00455">
    <property type="entry name" value="HTHTETR"/>
</dbReference>